<evidence type="ECO:0000256" key="1">
    <source>
        <dbReference type="SAM" id="MobiDB-lite"/>
    </source>
</evidence>
<reference evidence="2" key="1">
    <citation type="submission" date="2021-03" db="EMBL/GenBank/DDBJ databases">
        <title>Draft genome sequence of rust myrtle Austropuccinia psidii MF-1, a brazilian biotype.</title>
        <authorList>
            <person name="Quecine M.C."/>
            <person name="Pachon D.M.R."/>
            <person name="Bonatelli M.L."/>
            <person name="Correr F.H."/>
            <person name="Franceschini L.M."/>
            <person name="Leite T.F."/>
            <person name="Margarido G.R.A."/>
            <person name="Almeida C.A."/>
            <person name="Ferrarezi J.A."/>
            <person name="Labate C.A."/>
        </authorList>
    </citation>
    <scope>NUCLEOTIDE SEQUENCE</scope>
    <source>
        <strain evidence="2">MF-1</strain>
    </source>
</reference>
<feature type="compositionally biased region" description="Polar residues" evidence="1">
    <location>
        <begin position="1"/>
        <end position="12"/>
    </location>
</feature>
<accession>A0A9Q3CM41</accession>
<feature type="region of interest" description="Disordered" evidence="1">
    <location>
        <begin position="1"/>
        <end position="20"/>
    </location>
</feature>
<name>A0A9Q3CM41_9BASI</name>
<proteinExistence type="predicted"/>
<evidence type="ECO:0000313" key="2">
    <source>
        <dbReference type="EMBL" id="MBW0485413.1"/>
    </source>
</evidence>
<sequence length="116" mass="12610">MCQHCSTQTHSSSEGDRKGVSFTPFQYEKHIKKLKSTIAPNSLPKIPTSASGSECPQILMDQIFPAYYSQLTQSTFFTPAGLNSTAQKPNSGSPNLSPQELGMIISAILSLMFNIP</sequence>
<dbReference type="Proteomes" id="UP000765509">
    <property type="component" value="Unassembled WGS sequence"/>
</dbReference>
<comment type="caution">
    <text evidence="2">The sequence shown here is derived from an EMBL/GenBank/DDBJ whole genome shotgun (WGS) entry which is preliminary data.</text>
</comment>
<protein>
    <submittedName>
        <fullName evidence="2">Uncharacterized protein</fullName>
    </submittedName>
</protein>
<keyword evidence="3" id="KW-1185">Reference proteome</keyword>
<dbReference type="EMBL" id="AVOT02008148">
    <property type="protein sequence ID" value="MBW0485413.1"/>
    <property type="molecule type" value="Genomic_DNA"/>
</dbReference>
<gene>
    <name evidence="2" type="ORF">O181_025128</name>
</gene>
<evidence type="ECO:0000313" key="3">
    <source>
        <dbReference type="Proteomes" id="UP000765509"/>
    </source>
</evidence>
<organism evidence="2 3">
    <name type="scientific">Austropuccinia psidii MF-1</name>
    <dbReference type="NCBI Taxonomy" id="1389203"/>
    <lineage>
        <taxon>Eukaryota</taxon>
        <taxon>Fungi</taxon>
        <taxon>Dikarya</taxon>
        <taxon>Basidiomycota</taxon>
        <taxon>Pucciniomycotina</taxon>
        <taxon>Pucciniomycetes</taxon>
        <taxon>Pucciniales</taxon>
        <taxon>Sphaerophragmiaceae</taxon>
        <taxon>Austropuccinia</taxon>
    </lineage>
</organism>
<dbReference type="AlphaFoldDB" id="A0A9Q3CM41"/>